<dbReference type="Pfam" id="PF13541">
    <property type="entry name" value="ChlI"/>
    <property type="match status" value="1"/>
</dbReference>
<keyword evidence="2" id="KW-1185">Reference proteome</keyword>
<reference evidence="1 2" key="1">
    <citation type="submission" date="2015-10" db="EMBL/GenBank/DDBJ databases">
        <title>Draft genome sequence of Streptomyces corchorusii DSM 40340, type strain for the species Streptomyces corchorusii.</title>
        <authorList>
            <person name="Ruckert C."/>
            <person name="Winkler A."/>
            <person name="Kalinowski J."/>
            <person name="Kampfer P."/>
            <person name="Glaeser S."/>
        </authorList>
    </citation>
    <scope>NUCLEOTIDE SEQUENCE [LARGE SCALE GENOMIC DNA]</scope>
    <source>
        <strain evidence="1 2">DSM 40340</strain>
    </source>
</reference>
<proteinExistence type="predicted"/>
<gene>
    <name evidence="1" type="ORF">AQJ11_03050</name>
</gene>
<sequence>MATTARPTRIGVIADAVLTESGNPYNLKFAVLDAQPAGVLDDLPTPNYVVGNALYRTGVIVDTDGRGRGVAWPALPCAESLLATVFPNTSQFELYDGEPRKNCSRTEAVGFLRRLLTAGVTHHWRTLSDWDTREMRLAYPGDGMFAGRIRGIVKPTDDPAPAPREAAEGSAVATYTATADRVLTVTATRSPEASPSFSIGGLPAYAAETRDRIRAAITNAGHTWPTGKNAVYVGPNCTAPSPAFDLAAACAVLAAGGSIDPAALKGVVLIGELGLDGRVLPVADVTALVQTAQAAGYRKVIVPAANFDEASRNIDVTPVGANTLGAALDFLEEMAKA</sequence>
<evidence type="ECO:0000313" key="2">
    <source>
        <dbReference type="Proteomes" id="UP000053398"/>
    </source>
</evidence>
<dbReference type="EMBL" id="LMWP01000002">
    <property type="protein sequence ID" value="KUN32518.1"/>
    <property type="molecule type" value="Genomic_DNA"/>
</dbReference>
<protein>
    <recommendedName>
        <fullName evidence="3">Lon proteolytic domain-containing protein</fullName>
    </recommendedName>
</protein>
<dbReference type="AlphaFoldDB" id="A0A117QJZ6"/>
<dbReference type="InterPro" id="IPR020568">
    <property type="entry name" value="Ribosomal_Su5_D2-typ_SF"/>
</dbReference>
<dbReference type="InterPro" id="IPR014721">
    <property type="entry name" value="Ribsml_uS5_D2-typ_fold_subgr"/>
</dbReference>
<dbReference type="SUPFAM" id="SSF54211">
    <property type="entry name" value="Ribosomal protein S5 domain 2-like"/>
    <property type="match status" value="1"/>
</dbReference>
<dbReference type="Gene3D" id="3.30.230.10">
    <property type="match status" value="1"/>
</dbReference>
<name>A0A117QJZ6_STRCK</name>
<accession>A0A117QJZ6</accession>
<organism evidence="1 2">
    <name type="scientific">Streptomyces corchorusii</name>
    <name type="common">Streptomyces chibaensis</name>
    <dbReference type="NCBI Taxonomy" id="1903"/>
    <lineage>
        <taxon>Bacteria</taxon>
        <taxon>Bacillati</taxon>
        <taxon>Actinomycetota</taxon>
        <taxon>Actinomycetes</taxon>
        <taxon>Kitasatosporales</taxon>
        <taxon>Streptomycetaceae</taxon>
        <taxon>Streptomyces</taxon>
    </lineage>
</organism>
<comment type="caution">
    <text evidence="1">The sequence shown here is derived from an EMBL/GenBank/DDBJ whole genome shotgun (WGS) entry which is preliminary data.</text>
</comment>
<evidence type="ECO:0008006" key="3">
    <source>
        <dbReference type="Google" id="ProtNLM"/>
    </source>
</evidence>
<dbReference type="RefSeq" id="WP_059261729.1">
    <property type="nucleotide sequence ID" value="NZ_KQ948351.1"/>
</dbReference>
<dbReference type="Proteomes" id="UP000053398">
    <property type="component" value="Unassembled WGS sequence"/>
</dbReference>
<evidence type="ECO:0000313" key="1">
    <source>
        <dbReference type="EMBL" id="KUN32518.1"/>
    </source>
</evidence>